<keyword evidence="6" id="KW-1185">Reference proteome</keyword>
<name>A0A5E4MV27_9HEMI</name>
<evidence type="ECO:0000256" key="4">
    <source>
        <dbReference type="SAM" id="MobiDB-lite"/>
    </source>
</evidence>
<keyword evidence="5" id="KW-0378">Hydrolase</keyword>
<keyword evidence="3" id="KW-0418">Kinase</keyword>
<organism evidence="5 6">
    <name type="scientific">Cinara cedri</name>
    <dbReference type="NCBI Taxonomy" id="506608"/>
    <lineage>
        <taxon>Eukaryota</taxon>
        <taxon>Metazoa</taxon>
        <taxon>Ecdysozoa</taxon>
        <taxon>Arthropoda</taxon>
        <taxon>Hexapoda</taxon>
        <taxon>Insecta</taxon>
        <taxon>Pterygota</taxon>
        <taxon>Neoptera</taxon>
        <taxon>Paraneoptera</taxon>
        <taxon>Hemiptera</taxon>
        <taxon>Sternorrhyncha</taxon>
        <taxon>Aphidomorpha</taxon>
        <taxon>Aphidoidea</taxon>
        <taxon>Aphididae</taxon>
        <taxon>Lachninae</taxon>
        <taxon>Cinara</taxon>
    </lineage>
</organism>
<dbReference type="GO" id="GO:0019205">
    <property type="term" value="F:nucleobase-containing compound kinase activity"/>
    <property type="evidence" value="ECO:0007669"/>
    <property type="project" value="InterPro"/>
</dbReference>
<gene>
    <name evidence="5" type="ORF">CINCED_3A016467</name>
</gene>
<evidence type="ECO:0000256" key="2">
    <source>
        <dbReference type="ARBA" id="ARBA00022741"/>
    </source>
</evidence>
<keyword evidence="1" id="KW-0808">Transferase</keyword>
<dbReference type="GO" id="GO:0016787">
    <property type="term" value="F:hydrolase activity"/>
    <property type="evidence" value="ECO:0007669"/>
    <property type="project" value="UniProtKB-KW"/>
</dbReference>
<dbReference type="EMBL" id="CABPRJ010001430">
    <property type="protein sequence ID" value="VVC36135.1"/>
    <property type="molecule type" value="Genomic_DNA"/>
</dbReference>
<feature type="compositionally biased region" description="Acidic residues" evidence="4">
    <location>
        <begin position="357"/>
        <end position="371"/>
    </location>
</feature>
<feature type="region of interest" description="Disordered" evidence="4">
    <location>
        <begin position="357"/>
        <end position="379"/>
    </location>
</feature>
<evidence type="ECO:0000256" key="1">
    <source>
        <dbReference type="ARBA" id="ARBA00022679"/>
    </source>
</evidence>
<dbReference type="Gene3D" id="3.40.50.300">
    <property type="entry name" value="P-loop containing nucleotide triphosphate hydrolases"/>
    <property type="match status" value="2"/>
</dbReference>
<dbReference type="GO" id="GO:0005524">
    <property type="term" value="F:ATP binding"/>
    <property type="evidence" value="ECO:0007669"/>
    <property type="project" value="InterPro"/>
</dbReference>
<sequence>MSRPDSGTCLITETRDGRSRAEQYAAEKRRHKADNAGHWYPRIVSSYGLTENSPWTRRLNADHEIGATGIRCPVRAADEDFYGYEDADAAALARKPVSFVIFGKPGTPDEQLADILAAYWGCVHVSPALGLVSGRADARTKWKLHRGDAVNAADSLAMLVALLGLDSPEIRERGYVLTGLPRHGTVVSSNAQIHAVFAKNPPDVLIYLSLSNRELYKYRDGLILESMDHKHLTQKLHIQQNDFEQLNHRHVKWYKSLRNTIMNEFDLNDYEKHSLAAVDETFKRFGADRTITVDCRRPVVELFQMIKAKLKTMPLKPTLLPEIINRGYGSSTLYQTKSYRIAEDGEMEEMEDESLYVDDEHEGETNGEYESTDNGNGTSAKYQREDRIRLISEFGQLCPVNFYYGLFKMGTDRYSVKFMGKLYLFAGPDEMKLFSKFPRQFVFVPRLGMPIRAIFYGPEAMSGPAAKAVSNFFGCNLIDAKHIRQRHEEKDKQSFASTIFNSVLNTVREITTLQEETNKETNAISIMRNAIGDWIRLNSVNLSHEDITAELDIRSSAGGGGEDEVDENYMYLQTYSDQNTKDLAKNEQLKKLRNRLESYFIDFVDNLDECIRAYNDPMVLIKYLRLRFLRENKIAQTDFIDVIVDEVQARNKQYKNWIIANAPLDFQLVKKLIDSDLNPIQMVFFHDADPAHKILLNDETLTRNWYKTIRKTFENVKNGTRHGTLTERETYPEFISGMKNSIDNDAQYDVYDDLPEEELEDYESRLDIIIDNNTHLSHNYIMEIILPEIVKRLNQYTEDLFQQWTVLKQQSLKIMDQYVDFNVIECKPDPSTNILSVLIEDTLYYIKKFLSERVYSKFSDDNNVPTVSIHNGNTSVYCPVSFKNGKLLVGSKQYAAVYQNRYYYMSSSKHFKAFISNPVKYALFTSNPKSYPKPKISLLSSFGLDATDFNKKLLDTFDDFTLVDSYKIFKQNVLPKNTPMLGKMHEEPTLKKIMDEHFVTVNHNQKYINNLRKYVNRESAYLSDENWMKLNSVFCQADGSVFYQNYPRNLVELKYLKHNGINPDVIVEVVAADEEKKQNDAKHAAIKNWLTYQYALIENVIKHDDATRRITASRRSALFKSKLAELVNRKIHDRIKSRLHVIIDMIVVETEYGPDNAMIEQSCQNQQPLLSGVDSTVSTLSKLRSRYSEMTLKHKKIVIDYGLAVEDFVGMDDFETLEKIDKAVDDEIPEPELLITKCFSDKLKFPSDAMIAAQLNTEKTVLDGMRKFARSSGIPWITTVLSADDQDSRSATLCNDIARALPSVDHCDSLFETTFKVNLDEAERMLRFGEVYLSKYGHWCPVHMWNENPETAVQRFYADSVEGRAFAVVHRKYVYFLSGPEHRDEFAQRPLHYAYRSFAAPANIALRLAVVGPPVSGKSRTVRVLCDRYGLELVRIEQAVESYLNANGWTDDAQSAVQRLNRGCALMDVTLVEAVKMAVQTTRAAVCGYVLDGFPITENQFKLLDDSGIILHRVFVIQNDTLFVGEGRDDGHMPYALLNDALFVGEGRDDVHMPYALLLHRLHAWNVAFVGLEWISDRYGNATAIVAGPEDDNDDDGWMTVVDEAVRAFLGSAREYDKAMREGRPVRLAGLAVTVHERQAMMSTFLNQCPVCRVDENCLNNGPDNDPTRNLVQHLSFVYRVCPVHWDAFAANPDRYANLAPREPEKEPVHVTDEELYVNPYVHRDNVSVYCAVCALRRLWDPVYSRGDSEHLVKYGKRVYALCSAECMGEFMRQPFAYAEYVMCVRGPAGDEPLYDVDRCGHLDVDNLPVLGYLEQTIAGHVSDALTLLSAMKPVYPGLTAEATAMVCLGLYVGMHGTDDTVNAHYRDTFARFVDTCHRFKTEVFKLKLVM</sequence>
<dbReference type="OrthoDB" id="424823at2759"/>
<dbReference type="Proteomes" id="UP000325440">
    <property type="component" value="Unassembled WGS sequence"/>
</dbReference>
<reference evidence="5 6" key="1">
    <citation type="submission" date="2019-08" db="EMBL/GenBank/DDBJ databases">
        <authorList>
            <person name="Alioto T."/>
            <person name="Alioto T."/>
            <person name="Gomez Garrido J."/>
        </authorList>
    </citation>
    <scope>NUCLEOTIDE SEQUENCE [LARGE SCALE GENOMIC DNA]</scope>
</reference>
<dbReference type="SUPFAM" id="SSF52540">
    <property type="entry name" value="P-loop containing nucleoside triphosphate hydrolases"/>
    <property type="match status" value="1"/>
</dbReference>
<accession>A0A5E4MV27</accession>
<evidence type="ECO:0000313" key="5">
    <source>
        <dbReference type="EMBL" id="VVC36135.1"/>
    </source>
</evidence>
<proteinExistence type="predicted"/>
<keyword evidence="2" id="KW-0547">Nucleotide-binding</keyword>
<dbReference type="GO" id="GO:0006139">
    <property type="term" value="P:nucleobase-containing compound metabolic process"/>
    <property type="evidence" value="ECO:0007669"/>
    <property type="project" value="InterPro"/>
</dbReference>
<dbReference type="InterPro" id="IPR027417">
    <property type="entry name" value="P-loop_NTPase"/>
</dbReference>
<dbReference type="InterPro" id="IPR000850">
    <property type="entry name" value="Adenylat/UMP-CMP_kin"/>
</dbReference>
<dbReference type="PANTHER" id="PTHR23359">
    <property type="entry name" value="NUCLEOTIDE KINASE"/>
    <property type="match status" value="1"/>
</dbReference>
<evidence type="ECO:0000256" key="3">
    <source>
        <dbReference type="ARBA" id="ARBA00022777"/>
    </source>
</evidence>
<evidence type="ECO:0000313" key="6">
    <source>
        <dbReference type="Proteomes" id="UP000325440"/>
    </source>
</evidence>
<protein>
    <submittedName>
        <fullName evidence="5">P-loop containing nucleoside triphosphate hydrolase</fullName>
    </submittedName>
</protein>